<evidence type="ECO:0000256" key="6">
    <source>
        <dbReference type="ARBA" id="ARBA00022806"/>
    </source>
</evidence>
<dbReference type="AlphaFoldDB" id="A0A085MP46"/>
<keyword evidence="8" id="KW-0238">DNA-binding</keyword>
<name>A0A085MP46_9BILA</name>
<dbReference type="GO" id="GO:0003684">
    <property type="term" value="F:damaged DNA binding"/>
    <property type="evidence" value="ECO:0007669"/>
    <property type="project" value="InterPro"/>
</dbReference>
<evidence type="ECO:0000256" key="3">
    <source>
        <dbReference type="ARBA" id="ARBA00022741"/>
    </source>
</evidence>
<evidence type="ECO:0000256" key="4">
    <source>
        <dbReference type="ARBA" id="ARBA00022763"/>
    </source>
</evidence>
<dbReference type="InterPro" id="IPR005161">
    <property type="entry name" value="Ku_N"/>
</dbReference>
<dbReference type="PANTHER" id="PTHR12604">
    <property type="entry name" value="KU AUTOANTIGEN DNA HELICASE"/>
    <property type="match status" value="1"/>
</dbReference>
<evidence type="ECO:0000256" key="1">
    <source>
        <dbReference type="ARBA" id="ARBA00004123"/>
    </source>
</evidence>
<dbReference type="Proteomes" id="UP000030764">
    <property type="component" value="Unassembled WGS sequence"/>
</dbReference>
<evidence type="ECO:0000259" key="12">
    <source>
        <dbReference type="SMART" id="SM00559"/>
    </source>
</evidence>
<dbReference type="GO" id="GO:0006303">
    <property type="term" value="P:double-strand break repair via nonhomologous end joining"/>
    <property type="evidence" value="ECO:0007669"/>
    <property type="project" value="InterPro"/>
</dbReference>
<sequence>MSYNKEAIIVCLDVGPSMRAEEKGVPPLFHAAIECVKWILKRRIFAESSDEVALLLFGSDASNNPYVELGKAAYQNISLASELKTVDWDLFESVCQLQDTKCGADVDFCRALTVAATYLVQATQAKRFAQRSIVLLSCFSAHVTTLDTALLETLTDARLELAVIGPDESDTRSRNVAMVQSLVDSVSGIYCPFNQATSLLGLYQRRSIKPVAWKCDLEFGTQLRIPVCSYVKCRSYHLKQGWKFANAQCPYMDVTMERTYHSISVDDDGDEDNSEQKPMSKWLGEEICERDLVKAFRYGASVVPLSKLDEEATKYRSEKKGLQVLGFVNRAEVKFWHFTGNGSHMLFADASNRRGCQILSALIRACHSAEKLPLVRYVYSASSIPRLCILIPVIKTNYECFALLNVPYSEDIVKTAHRSLTNQKCFIPNAEQLNAVDSLILAMDLMHVGKNAEDEPFKWSNINDPHFQYFFSCMEKRAMHPEEPLLPMDDRFLAPISPLDEIMKRSGPCLNVLKEQFRLEHLGRKKSKRAAAEVFKAEDSVTTLQQIAQEHKGEGPAKVGTVDPVNDFHQMVKLGRSFVEACEQFVEVILHLMFEAHDSFFLRKASHCAAVLRKSCIQERTPNIYNRFLERIKHEALENAGRIVWVSSLLADDLGPISSAECSSSELSVQDAADFFKEIDATKAPVKSEQLSAISTDLINELE</sequence>
<keyword evidence="4" id="KW-0227">DNA damage</keyword>
<dbReference type="InterPro" id="IPR014893">
    <property type="entry name" value="Ku_PK_bind"/>
</dbReference>
<keyword evidence="9" id="KW-0233">DNA recombination</keyword>
<dbReference type="SMART" id="SM00559">
    <property type="entry name" value="Ku78"/>
    <property type="match status" value="1"/>
</dbReference>
<dbReference type="GO" id="GO:0006310">
    <property type="term" value="P:DNA recombination"/>
    <property type="evidence" value="ECO:0007669"/>
    <property type="project" value="UniProtKB-KW"/>
</dbReference>
<dbReference type="InterPro" id="IPR016194">
    <property type="entry name" value="SPOC-like_C_dom_sf"/>
</dbReference>
<evidence type="ECO:0000256" key="10">
    <source>
        <dbReference type="ARBA" id="ARBA00023204"/>
    </source>
</evidence>
<dbReference type="GO" id="GO:0016787">
    <property type="term" value="F:hydrolase activity"/>
    <property type="evidence" value="ECO:0007669"/>
    <property type="project" value="UniProtKB-KW"/>
</dbReference>
<dbReference type="SUPFAM" id="SSF53300">
    <property type="entry name" value="vWA-like"/>
    <property type="match status" value="1"/>
</dbReference>
<organism evidence="13 14">
    <name type="scientific">Trichuris suis</name>
    <name type="common">pig whipworm</name>
    <dbReference type="NCBI Taxonomy" id="68888"/>
    <lineage>
        <taxon>Eukaryota</taxon>
        <taxon>Metazoa</taxon>
        <taxon>Ecdysozoa</taxon>
        <taxon>Nematoda</taxon>
        <taxon>Enoplea</taxon>
        <taxon>Dorylaimia</taxon>
        <taxon>Trichinellida</taxon>
        <taxon>Trichuridae</taxon>
        <taxon>Trichuris</taxon>
    </lineage>
</organism>
<reference evidence="13 14" key="1">
    <citation type="journal article" date="2014" name="Nat. Genet.">
        <title>Genome and transcriptome of the porcine whipworm Trichuris suis.</title>
        <authorList>
            <person name="Jex A.R."/>
            <person name="Nejsum P."/>
            <person name="Schwarz E.M."/>
            <person name="Hu L."/>
            <person name="Young N.D."/>
            <person name="Hall R.S."/>
            <person name="Korhonen P.K."/>
            <person name="Liao S."/>
            <person name="Thamsborg S."/>
            <person name="Xia J."/>
            <person name="Xu P."/>
            <person name="Wang S."/>
            <person name="Scheerlinck J.P."/>
            <person name="Hofmann A."/>
            <person name="Sternberg P.W."/>
            <person name="Wang J."/>
            <person name="Gasser R.B."/>
        </authorList>
    </citation>
    <scope>NUCLEOTIDE SEQUENCE [LARGE SCALE GENOMIC DNA]</scope>
    <source>
        <strain evidence="13">DCEP-RM93M</strain>
    </source>
</reference>
<dbReference type="GO" id="GO:0003690">
    <property type="term" value="F:double-stranded DNA binding"/>
    <property type="evidence" value="ECO:0007669"/>
    <property type="project" value="TreeGrafter"/>
</dbReference>
<dbReference type="EMBL" id="KL363182">
    <property type="protein sequence ID" value="KFD58992.1"/>
    <property type="molecule type" value="Genomic_DNA"/>
</dbReference>
<dbReference type="Pfam" id="PF03731">
    <property type="entry name" value="Ku_N"/>
    <property type="match status" value="1"/>
</dbReference>
<evidence type="ECO:0000256" key="7">
    <source>
        <dbReference type="ARBA" id="ARBA00022840"/>
    </source>
</evidence>
<dbReference type="GO" id="GO:0005524">
    <property type="term" value="F:ATP binding"/>
    <property type="evidence" value="ECO:0007669"/>
    <property type="project" value="UniProtKB-KW"/>
</dbReference>
<dbReference type="PANTHER" id="PTHR12604:SF4">
    <property type="entry name" value="X-RAY REPAIR CROSS-COMPLEMENTING PROTEIN 5"/>
    <property type="match status" value="1"/>
</dbReference>
<dbReference type="InterPro" id="IPR024193">
    <property type="entry name" value="Ku80"/>
</dbReference>
<dbReference type="CDD" id="cd00873">
    <property type="entry name" value="KU80"/>
    <property type="match status" value="1"/>
</dbReference>
<feature type="domain" description="Ku" evidence="12">
    <location>
        <begin position="284"/>
        <end position="423"/>
    </location>
</feature>
<dbReference type="GO" id="GO:0042162">
    <property type="term" value="F:telomeric DNA binding"/>
    <property type="evidence" value="ECO:0007669"/>
    <property type="project" value="InterPro"/>
</dbReference>
<dbReference type="Pfam" id="PF03730">
    <property type="entry name" value="Ku_C"/>
    <property type="match status" value="1"/>
</dbReference>
<dbReference type="GO" id="GO:0043564">
    <property type="term" value="C:Ku70:Ku80 complex"/>
    <property type="evidence" value="ECO:0007669"/>
    <property type="project" value="InterPro"/>
</dbReference>
<protein>
    <recommendedName>
        <fullName evidence="12">Ku domain-containing protein</fullName>
    </recommendedName>
</protein>
<evidence type="ECO:0000313" key="13">
    <source>
        <dbReference type="EMBL" id="KFD58992.1"/>
    </source>
</evidence>
<comment type="similarity">
    <text evidence="2">Belongs to the ku80 family.</text>
</comment>
<gene>
    <name evidence="13" type="ORF">M513_00155</name>
</gene>
<evidence type="ECO:0000256" key="2">
    <source>
        <dbReference type="ARBA" id="ARBA00007726"/>
    </source>
</evidence>
<evidence type="ECO:0000256" key="11">
    <source>
        <dbReference type="ARBA" id="ARBA00023242"/>
    </source>
</evidence>
<evidence type="ECO:0000313" key="14">
    <source>
        <dbReference type="Proteomes" id="UP000030764"/>
    </source>
</evidence>
<dbReference type="GO" id="GO:0000723">
    <property type="term" value="P:telomere maintenance"/>
    <property type="evidence" value="ECO:0007669"/>
    <property type="project" value="InterPro"/>
</dbReference>
<dbReference type="InterPro" id="IPR006164">
    <property type="entry name" value="DNA_bd_Ku70/Ku80"/>
</dbReference>
<dbReference type="Pfam" id="PF02735">
    <property type="entry name" value="Ku"/>
    <property type="match status" value="1"/>
</dbReference>
<dbReference type="Gene3D" id="1.25.40.240">
    <property type="entry name" value="Ku, C-terminal domain"/>
    <property type="match status" value="1"/>
</dbReference>
<dbReference type="InterPro" id="IPR005160">
    <property type="entry name" value="Ku_C"/>
</dbReference>
<dbReference type="Pfam" id="PF08785">
    <property type="entry name" value="Ku_PK_bind"/>
    <property type="match status" value="1"/>
</dbReference>
<dbReference type="Gene3D" id="3.40.50.410">
    <property type="entry name" value="von Willebrand factor, type A domain"/>
    <property type="match status" value="1"/>
</dbReference>
<evidence type="ECO:0000256" key="5">
    <source>
        <dbReference type="ARBA" id="ARBA00022801"/>
    </source>
</evidence>
<keyword evidence="5" id="KW-0378">Hydrolase</keyword>
<dbReference type="InterPro" id="IPR036494">
    <property type="entry name" value="Ku_C_sf"/>
</dbReference>
<keyword evidence="3" id="KW-0547">Nucleotide-binding</keyword>
<comment type="subcellular location">
    <subcellularLocation>
        <location evidence="1">Nucleus</location>
    </subcellularLocation>
</comment>
<keyword evidence="6" id="KW-0347">Helicase</keyword>
<evidence type="ECO:0000256" key="9">
    <source>
        <dbReference type="ARBA" id="ARBA00023172"/>
    </source>
</evidence>
<proteinExistence type="inferred from homology"/>
<keyword evidence="14" id="KW-1185">Reference proteome</keyword>
<dbReference type="SUPFAM" id="SSF101420">
    <property type="entry name" value="C-terminal domain of Ku80"/>
    <property type="match status" value="1"/>
</dbReference>
<dbReference type="SUPFAM" id="SSF100939">
    <property type="entry name" value="SPOC domain-like"/>
    <property type="match status" value="1"/>
</dbReference>
<evidence type="ECO:0000256" key="8">
    <source>
        <dbReference type="ARBA" id="ARBA00023125"/>
    </source>
</evidence>
<dbReference type="GO" id="GO:0003678">
    <property type="term" value="F:DNA helicase activity"/>
    <property type="evidence" value="ECO:0007669"/>
    <property type="project" value="InterPro"/>
</dbReference>
<accession>A0A085MP46</accession>
<keyword evidence="7" id="KW-0067">ATP-binding</keyword>
<dbReference type="Gene3D" id="1.10.1600.10">
    <property type="match status" value="1"/>
</dbReference>
<dbReference type="InterPro" id="IPR036465">
    <property type="entry name" value="vWFA_dom_sf"/>
</dbReference>
<keyword evidence="10" id="KW-0234">DNA repair</keyword>
<dbReference type="Gene3D" id="2.40.290.10">
    <property type="match status" value="1"/>
</dbReference>
<keyword evidence="11" id="KW-0539">Nucleus</keyword>